<evidence type="ECO:0000259" key="1">
    <source>
        <dbReference type="Pfam" id="PF13808"/>
    </source>
</evidence>
<feature type="domain" description="H repeat-associated protein N-terminal" evidence="1">
    <location>
        <begin position="64"/>
        <end position="147"/>
    </location>
</feature>
<reference evidence="2" key="1">
    <citation type="journal article" date="2021" name="PeerJ">
        <title>Extensive microbial diversity within the chicken gut microbiome revealed by metagenomics and culture.</title>
        <authorList>
            <person name="Gilroy R."/>
            <person name="Ravi A."/>
            <person name="Getino M."/>
            <person name="Pursley I."/>
            <person name="Horton D.L."/>
            <person name="Alikhan N.F."/>
            <person name="Baker D."/>
            <person name="Gharbi K."/>
            <person name="Hall N."/>
            <person name="Watson M."/>
            <person name="Adriaenssens E.M."/>
            <person name="Foster-Nyarko E."/>
            <person name="Jarju S."/>
            <person name="Secka A."/>
            <person name="Antonio M."/>
            <person name="Oren A."/>
            <person name="Chaudhuri R.R."/>
            <person name="La Ragione R."/>
            <person name="Hildebrand F."/>
            <person name="Pallen M.J."/>
        </authorList>
    </citation>
    <scope>NUCLEOTIDE SEQUENCE</scope>
    <source>
        <strain evidence="2">378</strain>
    </source>
</reference>
<dbReference type="EMBL" id="JAHLFE010000193">
    <property type="protein sequence ID" value="MBU3845077.1"/>
    <property type="molecule type" value="Genomic_DNA"/>
</dbReference>
<dbReference type="Proteomes" id="UP000733611">
    <property type="component" value="Unassembled WGS sequence"/>
</dbReference>
<comment type="caution">
    <text evidence="2">The sequence shown here is derived from an EMBL/GenBank/DDBJ whole genome shotgun (WGS) entry which is preliminary data.</text>
</comment>
<dbReference type="InterPro" id="IPR032806">
    <property type="entry name" value="YbfD_N"/>
</dbReference>
<sequence>MDSLKVNQGPRRENKGLLVSKGGRYRARAMSDYENDPNFKGRVLVSLKPYVVRKVIVTMLSQMDISDRRQLGKVRFSAPSLIFTVSLAYLCGSRSACSMGKFWEHNRDFLAEVIPDFPHDLYVSHDTIKRTIENVVFENYAQFFTRFTQALLYESLNDLHLTESLPEEQRWLFSIVLQEHSLSEQEQQKQSVRKQLAPGISSLVRPYNVLVFGCSSRLNSLSPEALSDLKFHDSILTVLRNYRFSGSACLVHFQLGAVDGTHFG</sequence>
<protein>
    <submittedName>
        <fullName evidence="2">Transposase family protein</fullName>
    </submittedName>
</protein>
<reference evidence="2" key="2">
    <citation type="submission" date="2021-04" db="EMBL/GenBank/DDBJ databases">
        <authorList>
            <person name="Gilroy R."/>
        </authorList>
    </citation>
    <scope>NUCLEOTIDE SEQUENCE</scope>
    <source>
        <strain evidence="2">378</strain>
    </source>
</reference>
<name>A0A948THY5_9GAMM</name>
<gene>
    <name evidence="2" type="ORF">H9847_09500</name>
</gene>
<dbReference type="AlphaFoldDB" id="A0A948THY5"/>
<proteinExistence type="predicted"/>
<organism evidence="2 3">
    <name type="scientific">Candidatus Anaerobiospirillum pullicola</name>
    <dbReference type="NCBI Taxonomy" id="2838451"/>
    <lineage>
        <taxon>Bacteria</taxon>
        <taxon>Pseudomonadati</taxon>
        <taxon>Pseudomonadota</taxon>
        <taxon>Gammaproteobacteria</taxon>
        <taxon>Aeromonadales</taxon>
        <taxon>Succinivibrionaceae</taxon>
        <taxon>Anaerobiospirillum</taxon>
    </lineage>
</organism>
<dbReference type="Pfam" id="PF13808">
    <property type="entry name" value="DDE_Tnp_1_assoc"/>
    <property type="match status" value="1"/>
</dbReference>
<evidence type="ECO:0000313" key="3">
    <source>
        <dbReference type="Proteomes" id="UP000733611"/>
    </source>
</evidence>
<evidence type="ECO:0000313" key="2">
    <source>
        <dbReference type="EMBL" id="MBU3845077.1"/>
    </source>
</evidence>
<accession>A0A948THY5</accession>